<dbReference type="EMBL" id="JAIHOM010000015">
    <property type="protein sequence ID" value="MCW6035519.1"/>
    <property type="molecule type" value="Genomic_DNA"/>
</dbReference>
<evidence type="ECO:0000256" key="3">
    <source>
        <dbReference type="ARBA" id="ARBA00009370"/>
    </source>
</evidence>
<feature type="domain" description="Peptidase S26" evidence="9">
    <location>
        <begin position="196"/>
        <end position="334"/>
    </location>
</feature>
<comment type="caution">
    <text evidence="7">Lacks conserved residue(s) required for the propagation of feature annotation.</text>
</comment>
<dbReference type="PROSITE" id="PS00501">
    <property type="entry name" value="SPASE_I_1"/>
    <property type="match status" value="1"/>
</dbReference>
<evidence type="ECO:0000313" key="11">
    <source>
        <dbReference type="Proteomes" id="UP001526426"/>
    </source>
</evidence>
<comment type="caution">
    <text evidence="10">The sequence shown here is derived from an EMBL/GenBank/DDBJ whole genome shotgun (WGS) entry which is preliminary data.</text>
</comment>
<evidence type="ECO:0000256" key="1">
    <source>
        <dbReference type="ARBA" id="ARBA00000677"/>
    </source>
</evidence>
<dbReference type="SUPFAM" id="SSF51306">
    <property type="entry name" value="LexA/Signal peptidase"/>
    <property type="match status" value="1"/>
</dbReference>
<feature type="transmembrane region" description="Helical" evidence="7">
    <location>
        <begin position="30"/>
        <end position="48"/>
    </location>
</feature>
<dbReference type="EC" id="3.4.21.89" evidence="4 7"/>
<evidence type="ECO:0000256" key="2">
    <source>
        <dbReference type="ARBA" id="ARBA00004401"/>
    </source>
</evidence>
<keyword evidence="11" id="KW-1185">Reference proteome</keyword>
<comment type="similarity">
    <text evidence="3 8">Belongs to the peptidase S26 family.</text>
</comment>
<keyword evidence="7" id="KW-0472">Membrane</keyword>
<gene>
    <name evidence="10" type="primary">lepB</name>
    <name evidence="10" type="ORF">K4A83_04420</name>
</gene>
<comment type="subcellular location">
    <subcellularLocation>
        <location evidence="2">Cell membrane</location>
        <topology evidence="2">Single-pass type II membrane protein</topology>
    </subcellularLocation>
    <subcellularLocation>
        <location evidence="8">Membrane</location>
        <topology evidence="8">Single-pass type II membrane protein</topology>
    </subcellularLocation>
</comment>
<dbReference type="PRINTS" id="PR00727">
    <property type="entry name" value="LEADERPTASE"/>
</dbReference>
<dbReference type="NCBIfam" id="TIGR02227">
    <property type="entry name" value="sigpep_I_bact"/>
    <property type="match status" value="1"/>
</dbReference>
<keyword evidence="6 7" id="KW-0378">Hydrolase</keyword>
<keyword evidence="7" id="KW-1133">Transmembrane helix</keyword>
<accession>A0ABT3L1Y8</accession>
<dbReference type="InterPro" id="IPR019756">
    <property type="entry name" value="Pept_S26A_signal_pept_1_Ser-AS"/>
</dbReference>
<evidence type="ECO:0000313" key="10">
    <source>
        <dbReference type="EMBL" id="MCW6035519.1"/>
    </source>
</evidence>
<dbReference type="PANTHER" id="PTHR43390">
    <property type="entry name" value="SIGNAL PEPTIDASE I"/>
    <property type="match status" value="1"/>
</dbReference>
<dbReference type="PANTHER" id="PTHR43390:SF1">
    <property type="entry name" value="CHLOROPLAST PROCESSING PEPTIDASE"/>
    <property type="match status" value="1"/>
</dbReference>
<evidence type="ECO:0000256" key="7">
    <source>
        <dbReference type="RuleBase" id="RU003993"/>
    </source>
</evidence>
<dbReference type="CDD" id="cd06530">
    <property type="entry name" value="S26_SPase_I"/>
    <property type="match status" value="1"/>
</dbReference>
<proteinExistence type="inferred from homology"/>
<dbReference type="InterPro" id="IPR019757">
    <property type="entry name" value="Pept_S26A_signal_pept_1_Lys-AS"/>
</dbReference>
<evidence type="ECO:0000256" key="5">
    <source>
        <dbReference type="ARBA" id="ARBA00022670"/>
    </source>
</evidence>
<dbReference type="InterPro" id="IPR000223">
    <property type="entry name" value="Pept_S26A_signal_pept_1"/>
</dbReference>
<evidence type="ECO:0000256" key="4">
    <source>
        <dbReference type="ARBA" id="ARBA00013208"/>
    </source>
</evidence>
<keyword evidence="7" id="KW-0812">Transmembrane</keyword>
<reference evidence="10 11" key="1">
    <citation type="submission" date="2021-08" db="EMBL/GenBank/DDBJ databases">
        <title>Draft genome sequence of Spirulina subsalsa with high tolerance to salinity and hype-accumulation of phycocyanin.</title>
        <authorList>
            <person name="Pei H."/>
            <person name="Jiang L."/>
        </authorList>
    </citation>
    <scope>NUCLEOTIDE SEQUENCE [LARGE SCALE GENOMIC DNA]</scope>
    <source>
        <strain evidence="10 11">FACHB-351</strain>
    </source>
</reference>
<dbReference type="Pfam" id="PF10502">
    <property type="entry name" value="Peptidase_S26"/>
    <property type="match status" value="1"/>
</dbReference>
<evidence type="ECO:0000259" key="9">
    <source>
        <dbReference type="Pfam" id="PF10502"/>
    </source>
</evidence>
<sequence length="345" mass="38838">MRQDPWLAINLSLFFPGIGQWYARKWVKGGIWFLAQMGLIAFSAWSIFAANGNTVLGLSCFFLIAGVYIGNLFDAYYSVETDMTGEKIPRRVKNPWFAVFLSRILPGLGQFYGDKVGWGAFFLGAFLLLSIFDQVFPSLLTISPFISAIASYHAYQAFPLAKTTSNGRRLVAILAGILFSLELLGNYFPLWLNQQVEMFVIPSGSMQPTLQVNDRILVRKSKNYQPQVGDIIVFEAPDFVKAMDPLSHPDDTVYYVKRVMGTPGQLIQVRDGVVYLNNQAIAERYVTSPANYDIAAQRVPEDKYWVLGDRRNDSFDSHVWGFLPSDLVIGQAYKIVFPPGRIQPL</sequence>
<dbReference type="Gene3D" id="2.10.109.10">
    <property type="entry name" value="Umud Fragment, subunit A"/>
    <property type="match status" value="1"/>
</dbReference>
<dbReference type="RefSeq" id="WP_265263216.1">
    <property type="nucleotide sequence ID" value="NZ_JAIHOM010000015.1"/>
</dbReference>
<feature type="transmembrane region" description="Helical" evidence="7">
    <location>
        <begin position="170"/>
        <end position="192"/>
    </location>
</feature>
<dbReference type="GO" id="GO:0009003">
    <property type="term" value="F:signal peptidase activity"/>
    <property type="evidence" value="ECO:0007669"/>
    <property type="project" value="UniProtKB-EC"/>
</dbReference>
<comment type="catalytic activity">
    <reaction evidence="1 7">
        <text>Cleavage of hydrophobic, N-terminal signal or leader sequences from secreted and periplasmic proteins.</text>
        <dbReference type="EC" id="3.4.21.89"/>
    </reaction>
</comment>
<feature type="transmembrane region" description="Helical" evidence="7">
    <location>
        <begin position="54"/>
        <end position="73"/>
    </location>
</feature>
<feature type="transmembrane region" description="Helical" evidence="7">
    <location>
        <begin position="118"/>
        <end position="149"/>
    </location>
</feature>
<evidence type="ECO:0000256" key="6">
    <source>
        <dbReference type="ARBA" id="ARBA00022801"/>
    </source>
</evidence>
<keyword evidence="5 7" id="KW-0645">Protease</keyword>
<name>A0ABT3L1Y8_9CYAN</name>
<dbReference type="Proteomes" id="UP001526426">
    <property type="component" value="Unassembled WGS sequence"/>
</dbReference>
<organism evidence="10 11">
    <name type="scientific">Spirulina subsalsa FACHB-351</name>
    <dbReference type="NCBI Taxonomy" id="234711"/>
    <lineage>
        <taxon>Bacteria</taxon>
        <taxon>Bacillati</taxon>
        <taxon>Cyanobacteriota</taxon>
        <taxon>Cyanophyceae</taxon>
        <taxon>Spirulinales</taxon>
        <taxon>Spirulinaceae</taxon>
        <taxon>Spirulina</taxon>
    </lineage>
</organism>
<dbReference type="PROSITE" id="PS00760">
    <property type="entry name" value="SPASE_I_2"/>
    <property type="match status" value="1"/>
</dbReference>
<dbReference type="InterPro" id="IPR036286">
    <property type="entry name" value="LexA/Signal_pep-like_sf"/>
</dbReference>
<feature type="transmembrane region" description="Helical" evidence="7">
    <location>
        <begin position="6"/>
        <end position="23"/>
    </location>
</feature>
<protein>
    <recommendedName>
        <fullName evidence="4 7">Signal peptidase I</fullName>
        <ecNumber evidence="4 7">3.4.21.89</ecNumber>
    </recommendedName>
</protein>
<evidence type="ECO:0000256" key="8">
    <source>
        <dbReference type="RuleBase" id="RU362042"/>
    </source>
</evidence>
<dbReference type="InterPro" id="IPR019533">
    <property type="entry name" value="Peptidase_S26"/>
</dbReference>